<gene>
    <name evidence="2" type="ORF">BJ212DRAFT_1280746</name>
    <name evidence="1" type="ORF">BJ212DRAFT_1284373</name>
</gene>
<proteinExistence type="predicted"/>
<organism evidence="1 3">
    <name type="scientific">Suillus subaureus</name>
    <dbReference type="NCBI Taxonomy" id="48587"/>
    <lineage>
        <taxon>Eukaryota</taxon>
        <taxon>Fungi</taxon>
        <taxon>Dikarya</taxon>
        <taxon>Basidiomycota</taxon>
        <taxon>Agaricomycotina</taxon>
        <taxon>Agaricomycetes</taxon>
        <taxon>Agaricomycetidae</taxon>
        <taxon>Boletales</taxon>
        <taxon>Suillineae</taxon>
        <taxon>Suillaceae</taxon>
        <taxon>Suillus</taxon>
    </lineage>
</organism>
<evidence type="ECO:0000313" key="1">
    <source>
        <dbReference type="EMBL" id="KAG1804388.1"/>
    </source>
</evidence>
<reference evidence="1" key="1">
    <citation type="journal article" date="2020" name="New Phytol.">
        <title>Comparative genomics reveals dynamic genome evolution in host specialist ectomycorrhizal fungi.</title>
        <authorList>
            <person name="Lofgren L.A."/>
            <person name="Nguyen N.H."/>
            <person name="Vilgalys R."/>
            <person name="Ruytinx J."/>
            <person name="Liao H.L."/>
            <person name="Branco S."/>
            <person name="Kuo A."/>
            <person name="LaButti K."/>
            <person name="Lipzen A."/>
            <person name="Andreopoulos W."/>
            <person name="Pangilinan J."/>
            <person name="Riley R."/>
            <person name="Hundley H."/>
            <person name="Na H."/>
            <person name="Barry K."/>
            <person name="Grigoriev I.V."/>
            <person name="Stajich J.E."/>
            <person name="Kennedy P.G."/>
        </authorList>
    </citation>
    <scope>NUCLEOTIDE SEQUENCE</scope>
    <source>
        <strain evidence="1">MN1</strain>
    </source>
</reference>
<dbReference type="RefSeq" id="XP_041188669.1">
    <property type="nucleotide sequence ID" value="XM_041331575.1"/>
</dbReference>
<evidence type="ECO:0000313" key="2">
    <source>
        <dbReference type="EMBL" id="KAG1808454.1"/>
    </source>
</evidence>
<dbReference type="AlphaFoldDB" id="A0A9P7DW28"/>
<dbReference type="Proteomes" id="UP000807769">
    <property type="component" value="Unassembled WGS sequence"/>
</dbReference>
<dbReference type="EMBL" id="JABBWG010000038">
    <property type="protein sequence ID" value="KAG1808454.1"/>
    <property type="molecule type" value="Genomic_DNA"/>
</dbReference>
<dbReference type="GeneID" id="64625592"/>
<comment type="caution">
    <text evidence="1">The sequence shown here is derived from an EMBL/GenBank/DDBJ whole genome shotgun (WGS) entry which is preliminary data.</text>
</comment>
<protein>
    <submittedName>
        <fullName evidence="1">Uncharacterized protein</fullName>
    </submittedName>
</protein>
<evidence type="ECO:0000313" key="3">
    <source>
        <dbReference type="Proteomes" id="UP000807769"/>
    </source>
</evidence>
<name>A0A9P7DW28_9AGAM</name>
<dbReference type="OrthoDB" id="3040430at2759"/>
<dbReference type="EMBL" id="JABBWG010000058">
    <property type="protein sequence ID" value="KAG1804388.1"/>
    <property type="molecule type" value="Genomic_DNA"/>
</dbReference>
<feature type="non-terminal residue" evidence="1">
    <location>
        <position position="1"/>
    </location>
</feature>
<accession>A0A9P7DW28</accession>
<sequence>RGGHVDNLSWWKNLPINSESHLLKAFSVTILSIVGHAGEVERTFSDLGTIQSA</sequence>
<keyword evidence="3" id="KW-1185">Reference proteome</keyword>